<name>A0A0M2PWR7_PROHO</name>
<evidence type="ECO:0008006" key="3">
    <source>
        <dbReference type="Google" id="ProtNLM"/>
    </source>
</evidence>
<dbReference type="Gene3D" id="1.20.1220.20">
    <property type="entry name" value="Uncharcterised protein PF01724"/>
    <property type="match status" value="1"/>
</dbReference>
<organism evidence="1 2">
    <name type="scientific">Prochlorothrix hollandica PCC 9006 = CALU 1027</name>
    <dbReference type="NCBI Taxonomy" id="317619"/>
    <lineage>
        <taxon>Bacteria</taxon>
        <taxon>Bacillati</taxon>
        <taxon>Cyanobacteriota</taxon>
        <taxon>Cyanophyceae</taxon>
        <taxon>Prochlorotrichales</taxon>
        <taxon>Prochlorotrichaceae</taxon>
        <taxon>Prochlorothrix</taxon>
    </lineage>
</organism>
<evidence type="ECO:0000313" key="1">
    <source>
        <dbReference type="EMBL" id="KKI99128.1"/>
    </source>
</evidence>
<dbReference type="PANTHER" id="PTHR34235">
    <property type="entry name" value="SLR1203 PROTEIN-RELATED"/>
    <property type="match status" value="1"/>
</dbReference>
<proteinExistence type="predicted"/>
<evidence type="ECO:0000313" key="2">
    <source>
        <dbReference type="Proteomes" id="UP000034681"/>
    </source>
</evidence>
<dbReference type="InterPro" id="IPR002636">
    <property type="entry name" value="DUF29"/>
</dbReference>
<sequence>MVQARVSGQRSLYDQDYHLWLEEMARFLEAGQLEQLDRENLLEEILDLGRRDQRKLESLLTRLWEHLLKLGYWRSELGRNQAHWRGEVTNFRVQIQRELKVSPSLRRYCEGVLEECYQDAKRIVAERAGLPVDLLPEEPIADLDQVLSLDWFPNPGHG</sequence>
<gene>
    <name evidence="1" type="ORF">PROH_15240</name>
</gene>
<reference evidence="1" key="1">
    <citation type="submission" date="2012-04" db="EMBL/GenBank/DDBJ databases">
        <authorList>
            <person name="Borisov I.G."/>
            <person name="Ivanikova N.V."/>
            <person name="Pinevich A.V."/>
        </authorList>
    </citation>
    <scope>NUCLEOTIDE SEQUENCE</scope>
    <source>
        <strain evidence="1">CALU 1027</strain>
    </source>
</reference>
<dbReference type="Pfam" id="PF01724">
    <property type="entry name" value="DUF29"/>
    <property type="match status" value="1"/>
</dbReference>
<dbReference type="STRING" id="317619.GCA_000332315_02221"/>
<accession>A0A0M2PWR7</accession>
<dbReference type="PANTHER" id="PTHR34235:SF3">
    <property type="entry name" value="SLR1203 PROTEIN"/>
    <property type="match status" value="1"/>
</dbReference>
<keyword evidence="2" id="KW-1185">Reference proteome</keyword>
<comment type="caution">
    <text evidence="1">The sequence shown here is derived from an EMBL/GenBank/DDBJ whole genome shotgun (WGS) entry which is preliminary data.</text>
</comment>
<protein>
    <recommendedName>
        <fullName evidence="3">DUF29 domain-containing protein</fullName>
    </recommendedName>
</protein>
<dbReference type="eggNOG" id="COG2442">
    <property type="taxonomic scope" value="Bacteria"/>
</dbReference>
<dbReference type="AlphaFoldDB" id="A0A0M2PWR7"/>
<dbReference type="OrthoDB" id="5769308at2"/>
<dbReference type="Proteomes" id="UP000034681">
    <property type="component" value="Unassembled WGS sequence"/>
</dbReference>
<dbReference type="EMBL" id="AJTX02000006">
    <property type="protein sequence ID" value="KKI99128.1"/>
    <property type="molecule type" value="Genomic_DNA"/>
</dbReference>
<dbReference type="RefSeq" id="WP_026099529.1">
    <property type="nucleotide sequence ID" value="NZ_KB235937.1"/>
</dbReference>